<sequence length="98" mass="11300">MNIKPREREELLQKCFSYVGFSAFFRISGAYADWSDIGRGVKQGYVWSPWPFDLFMDRCMYGFKEYEVRLRNGKLSVKRLLDAGDQVPSACGLQAMIG</sequence>
<comment type="caution">
    <text evidence="1">The sequence shown here is derived from an EMBL/GenBank/DDBJ whole genome shotgun (WGS) entry which is preliminary data.</text>
</comment>
<name>A0A4C1VYY2_EUMVA</name>
<evidence type="ECO:0000313" key="1">
    <source>
        <dbReference type="EMBL" id="GBP44013.1"/>
    </source>
</evidence>
<dbReference type="Proteomes" id="UP000299102">
    <property type="component" value="Unassembled WGS sequence"/>
</dbReference>
<reference evidence="1 2" key="1">
    <citation type="journal article" date="2019" name="Commun. Biol.">
        <title>The bagworm genome reveals a unique fibroin gene that provides high tensile strength.</title>
        <authorList>
            <person name="Kono N."/>
            <person name="Nakamura H."/>
            <person name="Ohtoshi R."/>
            <person name="Tomita M."/>
            <person name="Numata K."/>
            <person name="Arakawa K."/>
        </authorList>
    </citation>
    <scope>NUCLEOTIDE SEQUENCE [LARGE SCALE GENOMIC DNA]</scope>
</reference>
<organism evidence="1 2">
    <name type="scientific">Eumeta variegata</name>
    <name type="common">Bagworm moth</name>
    <name type="synonym">Eumeta japonica</name>
    <dbReference type="NCBI Taxonomy" id="151549"/>
    <lineage>
        <taxon>Eukaryota</taxon>
        <taxon>Metazoa</taxon>
        <taxon>Ecdysozoa</taxon>
        <taxon>Arthropoda</taxon>
        <taxon>Hexapoda</taxon>
        <taxon>Insecta</taxon>
        <taxon>Pterygota</taxon>
        <taxon>Neoptera</taxon>
        <taxon>Endopterygota</taxon>
        <taxon>Lepidoptera</taxon>
        <taxon>Glossata</taxon>
        <taxon>Ditrysia</taxon>
        <taxon>Tineoidea</taxon>
        <taxon>Psychidae</taxon>
        <taxon>Oiketicinae</taxon>
        <taxon>Eumeta</taxon>
    </lineage>
</organism>
<accession>A0A4C1VYY2</accession>
<dbReference type="AlphaFoldDB" id="A0A4C1VYY2"/>
<gene>
    <name evidence="1" type="ORF">EVAR_27182_1</name>
</gene>
<keyword evidence="2" id="KW-1185">Reference proteome</keyword>
<dbReference type="OrthoDB" id="425681at2759"/>
<evidence type="ECO:0000313" key="2">
    <source>
        <dbReference type="Proteomes" id="UP000299102"/>
    </source>
</evidence>
<protein>
    <submittedName>
        <fullName evidence="1">Uncharacterized protein</fullName>
    </submittedName>
</protein>
<dbReference type="EMBL" id="BGZK01000445">
    <property type="protein sequence ID" value="GBP44013.1"/>
    <property type="molecule type" value="Genomic_DNA"/>
</dbReference>
<proteinExistence type="predicted"/>